<dbReference type="EMBL" id="MU853226">
    <property type="protein sequence ID" value="KAK4124773.1"/>
    <property type="molecule type" value="Genomic_DNA"/>
</dbReference>
<gene>
    <name evidence="1" type="ORF">N657DRAFT_670669</name>
</gene>
<name>A0AAN6U1Q7_9PEZI</name>
<dbReference type="GeneID" id="87832323"/>
<organism evidence="1 2">
    <name type="scientific">Parathielavia appendiculata</name>
    <dbReference type="NCBI Taxonomy" id="2587402"/>
    <lineage>
        <taxon>Eukaryota</taxon>
        <taxon>Fungi</taxon>
        <taxon>Dikarya</taxon>
        <taxon>Ascomycota</taxon>
        <taxon>Pezizomycotina</taxon>
        <taxon>Sordariomycetes</taxon>
        <taxon>Sordariomycetidae</taxon>
        <taxon>Sordariales</taxon>
        <taxon>Chaetomiaceae</taxon>
        <taxon>Parathielavia</taxon>
    </lineage>
</organism>
<evidence type="ECO:0000313" key="2">
    <source>
        <dbReference type="Proteomes" id="UP001302602"/>
    </source>
</evidence>
<accession>A0AAN6U1Q7</accession>
<comment type="caution">
    <text evidence="1">The sequence shown here is derived from an EMBL/GenBank/DDBJ whole genome shotgun (WGS) entry which is preliminary data.</text>
</comment>
<dbReference type="Proteomes" id="UP001302602">
    <property type="component" value="Unassembled WGS sequence"/>
</dbReference>
<evidence type="ECO:0000313" key="1">
    <source>
        <dbReference type="EMBL" id="KAK4124773.1"/>
    </source>
</evidence>
<reference evidence="1" key="1">
    <citation type="journal article" date="2023" name="Mol. Phylogenet. Evol.">
        <title>Genome-scale phylogeny and comparative genomics of the fungal order Sordariales.</title>
        <authorList>
            <person name="Hensen N."/>
            <person name="Bonometti L."/>
            <person name="Westerberg I."/>
            <person name="Brannstrom I.O."/>
            <person name="Guillou S."/>
            <person name="Cros-Aarteil S."/>
            <person name="Calhoun S."/>
            <person name="Haridas S."/>
            <person name="Kuo A."/>
            <person name="Mondo S."/>
            <person name="Pangilinan J."/>
            <person name="Riley R."/>
            <person name="LaButti K."/>
            <person name="Andreopoulos B."/>
            <person name="Lipzen A."/>
            <person name="Chen C."/>
            <person name="Yan M."/>
            <person name="Daum C."/>
            <person name="Ng V."/>
            <person name="Clum A."/>
            <person name="Steindorff A."/>
            <person name="Ohm R.A."/>
            <person name="Martin F."/>
            <person name="Silar P."/>
            <person name="Natvig D.O."/>
            <person name="Lalanne C."/>
            <person name="Gautier V."/>
            <person name="Ament-Velasquez S.L."/>
            <person name="Kruys A."/>
            <person name="Hutchinson M.I."/>
            <person name="Powell A.J."/>
            <person name="Barry K."/>
            <person name="Miller A.N."/>
            <person name="Grigoriev I.V."/>
            <person name="Debuchy R."/>
            <person name="Gladieux P."/>
            <person name="Hiltunen Thoren M."/>
            <person name="Johannesson H."/>
        </authorList>
    </citation>
    <scope>NUCLEOTIDE SEQUENCE</scope>
    <source>
        <strain evidence="1">CBS 731.68</strain>
    </source>
</reference>
<reference evidence="1" key="2">
    <citation type="submission" date="2023-05" db="EMBL/GenBank/DDBJ databases">
        <authorList>
            <consortium name="Lawrence Berkeley National Laboratory"/>
            <person name="Steindorff A."/>
            <person name="Hensen N."/>
            <person name="Bonometti L."/>
            <person name="Westerberg I."/>
            <person name="Brannstrom I.O."/>
            <person name="Guillou S."/>
            <person name="Cros-Aarteil S."/>
            <person name="Calhoun S."/>
            <person name="Haridas S."/>
            <person name="Kuo A."/>
            <person name="Mondo S."/>
            <person name="Pangilinan J."/>
            <person name="Riley R."/>
            <person name="Labutti K."/>
            <person name="Andreopoulos B."/>
            <person name="Lipzen A."/>
            <person name="Chen C."/>
            <person name="Yanf M."/>
            <person name="Daum C."/>
            <person name="Ng V."/>
            <person name="Clum A."/>
            <person name="Ohm R."/>
            <person name="Martin F."/>
            <person name="Silar P."/>
            <person name="Natvig D."/>
            <person name="Lalanne C."/>
            <person name="Gautier V."/>
            <person name="Ament-Velasquez S.L."/>
            <person name="Kruys A."/>
            <person name="Hutchinson M.I."/>
            <person name="Powell A.J."/>
            <person name="Barry K."/>
            <person name="Miller A.N."/>
            <person name="Grigoriev I.V."/>
            <person name="Debuchy R."/>
            <person name="Gladieux P."/>
            <person name="Thoren M.H."/>
            <person name="Johannesson H."/>
        </authorList>
    </citation>
    <scope>NUCLEOTIDE SEQUENCE</scope>
    <source>
        <strain evidence="1">CBS 731.68</strain>
    </source>
</reference>
<sequence length="170" mass="19598">MVPDPLSSTMGRARFIVPTCCSRGALENWRSIVQPVNIWPLAASRVFNQELAYFSIRSRAGDLVVCCATHQRLVIHCLSEVGRKESTFKDLRAKLEQQLAQCLLFECDFTNDSSILKWHLQPRTKELVFYPRHFQILPKTMPDWRQEYLAGIRDAETQQSVDRELIAACQ</sequence>
<protein>
    <submittedName>
        <fullName evidence="1">Uncharacterized protein</fullName>
    </submittedName>
</protein>
<proteinExistence type="predicted"/>
<dbReference type="AlphaFoldDB" id="A0AAN6U1Q7"/>
<dbReference type="RefSeq" id="XP_062648544.1">
    <property type="nucleotide sequence ID" value="XM_062795555.1"/>
</dbReference>
<keyword evidence="2" id="KW-1185">Reference proteome</keyword>